<feature type="signal peptide" evidence="1">
    <location>
        <begin position="1"/>
        <end position="26"/>
    </location>
</feature>
<feature type="chain" id="PRO_5043131917" evidence="1">
    <location>
        <begin position="27"/>
        <end position="92"/>
    </location>
</feature>
<sequence>MSPAFRLQILVLSICLLTEFSSQGSSSEIQRLGKGHSLYRFDTWAKRNALDLSSWRQLGSIENYDIVAIPRIEAEEVESVAKRGAYLDLPWG</sequence>
<evidence type="ECO:0000313" key="4">
    <source>
        <dbReference type="WBParaSite" id="HNAJ_0000812201-mRNA-1"/>
    </source>
</evidence>
<evidence type="ECO:0000256" key="1">
    <source>
        <dbReference type="SAM" id="SignalP"/>
    </source>
</evidence>
<proteinExistence type="predicted"/>
<reference evidence="2 3" key="2">
    <citation type="submission" date="2018-11" db="EMBL/GenBank/DDBJ databases">
        <authorList>
            <consortium name="Pathogen Informatics"/>
        </authorList>
    </citation>
    <scope>NUCLEOTIDE SEQUENCE [LARGE SCALE GENOMIC DNA]</scope>
</reference>
<keyword evidence="3" id="KW-1185">Reference proteome</keyword>
<dbReference type="WBParaSite" id="HNAJ_0000812201-mRNA-1">
    <property type="protein sequence ID" value="HNAJ_0000812201-mRNA-1"/>
    <property type="gene ID" value="HNAJ_0000812201"/>
</dbReference>
<name>A0A0R3TLJ2_RODNA</name>
<dbReference type="OrthoDB" id="6254878at2759"/>
<dbReference type="EMBL" id="UZAE01012198">
    <property type="protein sequence ID" value="VDO03978.1"/>
    <property type="molecule type" value="Genomic_DNA"/>
</dbReference>
<gene>
    <name evidence="2" type="ORF">HNAJ_LOCUS8118</name>
</gene>
<reference evidence="4" key="1">
    <citation type="submission" date="2017-02" db="UniProtKB">
        <authorList>
            <consortium name="WormBaseParasite"/>
        </authorList>
    </citation>
    <scope>IDENTIFICATION</scope>
</reference>
<dbReference type="AlphaFoldDB" id="A0A0R3TLJ2"/>
<organism evidence="4">
    <name type="scientific">Rodentolepis nana</name>
    <name type="common">Dwarf tapeworm</name>
    <name type="synonym">Hymenolepis nana</name>
    <dbReference type="NCBI Taxonomy" id="102285"/>
    <lineage>
        <taxon>Eukaryota</taxon>
        <taxon>Metazoa</taxon>
        <taxon>Spiralia</taxon>
        <taxon>Lophotrochozoa</taxon>
        <taxon>Platyhelminthes</taxon>
        <taxon>Cestoda</taxon>
        <taxon>Eucestoda</taxon>
        <taxon>Cyclophyllidea</taxon>
        <taxon>Hymenolepididae</taxon>
        <taxon>Rodentolepis</taxon>
    </lineage>
</organism>
<evidence type="ECO:0000313" key="3">
    <source>
        <dbReference type="Proteomes" id="UP000278807"/>
    </source>
</evidence>
<protein>
    <submittedName>
        <fullName evidence="2 4">Uncharacterized protein</fullName>
    </submittedName>
</protein>
<dbReference type="Proteomes" id="UP000278807">
    <property type="component" value="Unassembled WGS sequence"/>
</dbReference>
<keyword evidence="1" id="KW-0732">Signal</keyword>
<accession>A0A0R3TLJ2</accession>
<evidence type="ECO:0000313" key="2">
    <source>
        <dbReference type="EMBL" id="VDO03978.1"/>
    </source>
</evidence>